<feature type="domain" description="M23ase beta-sheet core" evidence="8">
    <location>
        <begin position="275"/>
        <end position="370"/>
    </location>
</feature>
<dbReference type="GO" id="GO:0004222">
    <property type="term" value="F:metalloendopeptidase activity"/>
    <property type="evidence" value="ECO:0007669"/>
    <property type="project" value="TreeGrafter"/>
</dbReference>
<evidence type="ECO:0000313" key="10">
    <source>
        <dbReference type="EMBL" id="PIX77209.1"/>
    </source>
</evidence>
<evidence type="ECO:0000313" key="11">
    <source>
        <dbReference type="Proteomes" id="UP000229703"/>
    </source>
</evidence>
<keyword evidence="5" id="KW-0378">Hydrolase</keyword>
<name>A0A2M7M3E1_9BACT</name>
<reference evidence="11" key="1">
    <citation type="submission" date="2017-09" db="EMBL/GenBank/DDBJ databases">
        <title>Depth-based differentiation of microbial function through sediment-hosted aquifers and enrichment of novel symbionts in the deep terrestrial subsurface.</title>
        <authorList>
            <person name="Probst A.J."/>
            <person name="Ladd B."/>
            <person name="Jarett J.K."/>
            <person name="Geller-Mcgrath D.E."/>
            <person name="Sieber C.M.K."/>
            <person name="Emerson J.B."/>
            <person name="Anantharaman K."/>
            <person name="Thomas B.C."/>
            <person name="Malmstrom R."/>
            <person name="Stieglmeier M."/>
            <person name="Klingl A."/>
            <person name="Woyke T."/>
            <person name="Ryan C.M."/>
            <person name="Banfield J.F."/>
        </authorList>
    </citation>
    <scope>NUCLEOTIDE SEQUENCE [LARGE SCALE GENOMIC DNA]</scope>
</reference>
<organism evidence="10 11">
    <name type="scientific">bacterium (Candidatus Ratteibacteria) CG_4_10_14_3_um_filter_41_18</name>
    <dbReference type="NCBI Taxonomy" id="2014287"/>
    <lineage>
        <taxon>Bacteria</taxon>
        <taxon>Candidatus Ratteibacteria</taxon>
    </lineage>
</organism>
<dbReference type="Gene3D" id="3.10.450.350">
    <property type="match status" value="1"/>
</dbReference>
<protein>
    <submittedName>
        <fullName evidence="10">Peptidase M23</fullName>
    </submittedName>
</protein>
<dbReference type="InterPro" id="IPR045834">
    <property type="entry name" value="Csd3_N2"/>
</dbReference>
<dbReference type="PANTHER" id="PTHR21666:SF288">
    <property type="entry name" value="CELL DIVISION PROTEIN YTFB"/>
    <property type="match status" value="1"/>
</dbReference>
<dbReference type="GO" id="GO:0046872">
    <property type="term" value="F:metal ion binding"/>
    <property type="evidence" value="ECO:0007669"/>
    <property type="project" value="UniProtKB-KW"/>
</dbReference>
<comment type="cofactor">
    <cofactor evidence="1">
        <name>Zn(2+)</name>
        <dbReference type="ChEBI" id="CHEBI:29105"/>
    </cofactor>
</comment>
<evidence type="ECO:0000259" key="8">
    <source>
        <dbReference type="Pfam" id="PF01551"/>
    </source>
</evidence>
<sequence>MERKINRWYNKRKMKKKFLATIFIFILLVAGTSLFLYLKACRKHPPPEKTSSATIGKGGTLLTSLAREGFSQEEIFLLQEALRPIFDFRKCYPDDKYEITRTSGKLKNIRYWTSPLDFYLVERGDSGELVASRERVKTEEVITGIKGEIESSLYESMLKENLTPDLIMRFADIFAWQIDFLTEPRTGDVFKLIWKDYQKDGKSLLEGRILAAQYENNGKIHTAVFFEDSAGSGDHYTLEGESLRKMFLRSPLNYRRISSYFSYQRFHPILKYYRPHLGIDYAAPSGTPVSTIGDGMVVYAGWKDGFGRFVKIRHSGSYYTTYGHLSRYGRGIKEGKKVKQGQVIGYVGTSGLSTGPHLDFRIIRNGRFVNFLKIKLPSAKSLDPKYMASFNEIKDQYLSRLNQLDFQGNLAVTDSLGVVKQ</sequence>
<gene>
    <name evidence="10" type="ORF">COZ37_03890</name>
</gene>
<evidence type="ECO:0000256" key="3">
    <source>
        <dbReference type="ARBA" id="ARBA00022670"/>
    </source>
</evidence>
<keyword evidence="3" id="KW-0645">Protease</keyword>
<dbReference type="Proteomes" id="UP000229703">
    <property type="component" value="Unassembled WGS sequence"/>
</dbReference>
<dbReference type="Gene3D" id="2.70.70.10">
    <property type="entry name" value="Glucose Permease (Domain IIA)"/>
    <property type="match status" value="1"/>
</dbReference>
<evidence type="ECO:0000256" key="2">
    <source>
        <dbReference type="ARBA" id="ARBA00004196"/>
    </source>
</evidence>
<dbReference type="GO" id="GO:0006508">
    <property type="term" value="P:proteolysis"/>
    <property type="evidence" value="ECO:0007669"/>
    <property type="project" value="UniProtKB-KW"/>
</dbReference>
<dbReference type="InterPro" id="IPR050570">
    <property type="entry name" value="Cell_wall_metabolism_enzyme"/>
</dbReference>
<accession>A0A2M7M3E1</accession>
<evidence type="ECO:0000259" key="9">
    <source>
        <dbReference type="Pfam" id="PF19425"/>
    </source>
</evidence>
<comment type="subcellular location">
    <subcellularLocation>
        <location evidence="2">Cell envelope</location>
    </subcellularLocation>
</comment>
<dbReference type="InterPro" id="IPR011055">
    <property type="entry name" value="Dup_hybrid_motif"/>
</dbReference>
<proteinExistence type="predicted"/>
<evidence type="ECO:0000256" key="5">
    <source>
        <dbReference type="ARBA" id="ARBA00022801"/>
    </source>
</evidence>
<keyword evidence="6" id="KW-0862">Zinc</keyword>
<evidence type="ECO:0000256" key="1">
    <source>
        <dbReference type="ARBA" id="ARBA00001947"/>
    </source>
</evidence>
<dbReference type="Pfam" id="PF01551">
    <property type="entry name" value="Peptidase_M23"/>
    <property type="match status" value="1"/>
</dbReference>
<feature type="domain" description="Csd3-like second N-terminal" evidence="9">
    <location>
        <begin position="144"/>
        <end position="261"/>
    </location>
</feature>
<evidence type="ECO:0000256" key="6">
    <source>
        <dbReference type="ARBA" id="ARBA00022833"/>
    </source>
</evidence>
<keyword evidence="4" id="KW-0479">Metal-binding</keyword>
<dbReference type="GO" id="GO:0030313">
    <property type="term" value="C:cell envelope"/>
    <property type="evidence" value="ECO:0007669"/>
    <property type="project" value="UniProtKB-SubCell"/>
</dbReference>
<keyword evidence="7" id="KW-0482">Metalloprotease</keyword>
<dbReference type="CDD" id="cd12797">
    <property type="entry name" value="M23_peptidase"/>
    <property type="match status" value="1"/>
</dbReference>
<evidence type="ECO:0000256" key="7">
    <source>
        <dbReference type="ARBA" id="ARBA00023049"/>
    </source>
</evidence>
<dbReference type="InterPro" id="IPR016047">
    <property type="entry name" value="M23ase_b-sheet_dom"/>
</dbReference>
<dbReference type="AlphaFoldDB" id="A0A2M7M3E1"/>
<dbReference type="PANTHER" id="PTHR21666">
    <property type="entry name" value="PEPTIDASE-RELATED"/>
    <property type="match status" value="1"/>
</dbReference>
<dbReference type="EMBL" id="PFJK01000179">
    <property type="protein sequence ID" value="PIX77209.1"/>
    <property type="molecule type" value="Genomic_DNA"/>
</dbReference>
<evidence type="ECO:0000256" key="4">
    <source>
        <dbReference type="ARBA" id="ARBA00022723"/>
    </source>
</evidence>
<comment type="caution">
    <text evidence="10">The sequence shown here is derived from an EMBL/GenBank/DDBJ whole genome shotgun (WGS) entry which is preliminary data.</text>
</comment>
<dbReference type="Pfam" id="PF19425">
    <property type="entry name" value="Csd3_N2"/>
    <property type="match status" value="1"/>
</dbReference>
<dbReference type="SUPFAM" id="SSF51261">
    <property type="entry name" value="Duplicated hybrid motif"/>
    <property type="match status" value="1"/>
</dbReference>